<gene>
    <name evidence="2" type="ORF">P170DRAFT_437322</name>
</gene>
<dbReference type="VEuPathDB" id="FungiDB:P170DRAFT_437322"/>
<evidence type="ECO:0000313" key="2">
    <source>
        <dbReference type="EMBL" id="PLB47464.1"/>
    </source>
</evidence>
<evidence type="ECO:0000256" key="1">
    <source>
        <dbReference type="ARBA" id="ARBA00006547"/>
    </source>
</evidence>
<dbReference type="Pfam" id="PF00797">
    <property type="entry name" value="Acetyltransf_2"/>
    <property type="match status" value="1"/>
</dbReference>
<dbReference type="SUPFAM" id="SSF54001">
    <property type="entry name" value="Cysteine proteinases"/>
    <property type="match status" value="1"/>
</dbReference>
<dbReference type="InterPro" id="IPR053710">
    <property type="entry name" value="Arylamine_NAT_domain_sf"/>
</dbReference>
<proteinExistence type="inferred from homology"/>
<organism evidence="2 3">
    <name type="scientific">Aspergillus steynii IBT 23096</name>
    <dbReference type="NCBI Taxonomy" id="1392250"/>
    <lineage>
        <taxon>Eukaryota</taxon>
        <taxon>Fungi</taxon>
        <taxon>Dikarya</taxon>
        <taxon>Ascomycota</taxon>
        <taxon>Pezizomycotina</taxon>
        <taxon>Eurotiomycetes</taxon>
        <taxon>Eurotiomycetidae</taxon>
        <taxon>Eurotiales</taxon>
        <taxon>Aspergillaceae</taxon>
        <taxon>Aspergillus</taxon>
        <taxon>Aspergillus subgen. Circumdati</taxon>
    </lineage>
</organism>
<dbReference type="AlphaFoldDB" id="A0A2I2G3L5"/>
<dbReference type="OrthoDB" id="10260017at2759"/>
<reference evidence="2 3" key="1">
    <citation type="submission" date="2016-12" db="EMBL/GenBank/DDBJ databases">
        <title>The genomes of Aspergillus section Nigri reveals drivers in fungal speciation.</title>
        <authorList>
            <consortium name="DOE Joint Genome Institute"/>
            <person name="Vesth T.C."/>
            <person name="Nybo J."/>
            <person name="Theobald S."/>
            <person name="Brandl J."/>
            <person name="Frisvad J.C."/>
            <person name="Nielsen K.F."/>
            <person name="Lyhne E.K."/>
            <person name="Kogle M.E."/>
            <person name="Kuo A."/>
            <person name="Riley R."/>
            <person name="Clum A."/>
            <person name="Nolan M."/>
            <person name="Lipzen A."/>
            <person name="Salamov A."/>
            <person name="Henrissat B."/>
            <person name="Wiebenga A."/>
            <person name="De Vries R.P."/>
            <person name="Grigoriev I.V."/>
            <person name="Mortensen U.H."/>
            <person name="Andersen M.R."/>
            <person name="Baker S.E."/>
        </authorList>
    </citation>
    <scope>NUCLEOTIDE SEQUENCE [LARGE SCALE GENOMIC DNA]</scope>
    <source>
        <strain evidence="2 3">IBT 23096</strain>
    </source>
</reference>
<dbReference type="InterPro" id="IPR038765">
    <property type="entry name" value="Papain-like_cys_pep_sf"/>
</dbReference>
<dbReference type="InterPro" id="IPR001447">
    <property type="entry name" value="Arylamine_N-AcTrfase"/>
</dbReference>
<dbReference type="RefSeq" id="XP_024702766.1">
    <property type="nucleotide sequence ID" value="XM_024849340.1"/>
</dbReference>
<dbReference type="STRING" id="1392250.A0A2I2G3L5"/>
<dbReference type="EMBL" id="MSFO01000005">
    <property type="protein sequence ID" value="PLB47464.1"/>
    <property type="molecule type" value="Genomic_DNA"/>
</dbReference>
<comment type="caution">
    <text evidence="2">The sequence shown here is derived from an EMBL/GenBank/DDBJ whole genome shotgun (WGS) entry which is preliminary data.</text>
</comment>
<accession>A0A2I2G3L5</accession>
<dbReference type="GeneID" id="36557039"/>
<protein>
    <submittedName>
        <fullName evidence="2">Arylamine N-acetyltransferase 2</fullName>
    </submittedName>
</protein>
<name>A0A2I2G3L5_9EURO</name>
<dbReference type="Gene3D" id="3.30.2140.20">
    <property type="match status" value="1"/>
</dbReference>
<dbReference type="PANTHER" id="PTHR11786:SF0">
    <property type="entry name" value="ARYLAMINE N-ACETYLTRANSFERASE 4-RELATED"/>
    <property type="match status" value="1"/>
</dbReference>
<dbReference type="PANTHER" id="PTHR11786">
    <property type="entry name" value="N-HYDROXYARYLAMINE O-ACETYLTRANSFERASE"/>
    <property type="match status" value="1"/>
</dbReference>
<keyword evidence="2" id="KW-0808">Transferase</keyword>
<keyword evidence="3" id="KW-1185">Reference proteome</keyword>
<sequence length="317" mass="36185">MQSPYSTAQLVSYLKSLALPPSYGRYIPAPWTFPQTEEALTVLFRCQLTRYPYENLALHNSSSDPVSLEPDALYQRMLGANDADPIGRGGYCLEVSIFFYYILRGLRSQVYMTGARNRDRQDGAPVGEFKGWVHIVNIVQLPTGARLHLDAAFGGDGPTSPLPLISGHAVRNLGMQEVRLVLDSIPHQSRTDQKMWIYQYRNGPEKEWMSFYCFAELEWFPDDFEVINRFTSWEVRERGNVIAVRFLRSGEKGHYTRYCAPNAVDCAGADEVRVVGKIMMVNHLLKINMGDRTQVIQEFDPKTQQAEILEKWFSISL</sequence>
<comment type="similarity">
    <text evidence="1">Belongs to the arylamine N-acetyltransferase family.</text>
</comment>
<dbReference type="Proteomes" id="UP000234275">
    <property type="component" value="Unassembled WGS sequence"/>
</dbReference>
<evidence type="ECO:0000313" key="3">
    <source>
        <dbReference type="Proteomes" id="UP000234275"/>
    </source>
</evidence>
<dbReference type="GO" id="GO:0016407">
    <property type="term" value="F:acetyltransferase activity"/>
    <property type="evidence" value="ECO:0007669"/>
    <property type="project" value="InterPro"/>
</dbReference>